<keyword evidence="4" id="KW-0347">Helicase</keyword>
<dbReference type="InterPro" id="IPR035979">
    <property type="entry name" value="RBD_domain_sf"/>
</dbReference>
<name>A0A8S2H3J6_9BILA</name>
<comment type="caution">
    <text evidence="14">The sequence shown here is derived from an EMBL/GenBank/DDBJ whole genome shotgun (WGS) entry which is preliminary data.</text>
</comment>
<keyword evidence="3" id="KW-0378">Hydrolase</keyword>
<dbReference type="Gene3D" id="3.30.70.330">
    <property type="match status" value="2"/>
</dbReference>
<evidence type="ECO:0000256" key="9">
    <source>
        <dbReference type="SAM" id="MobiDB-lite"/>
    </source>
</evidence>
<feature type="domain" description="Helicase ATP-binding" evidence="11">
    <location>
        <begin position="314"/>
        <end position="494"/>
    </location>
</feature>
<dbReference type="CDD" id="cd17917">
    <property type="entry name" value="DEXHc_RHA-like"/>
    <property type="match status" value="1"/>
</dbReference>
<reference evidence="14" key="1">
    <citation type="submission" date="2021-02" db="EMBL/GenBank/DDBJ databases">
        <authorList>
            <person name="Nowell W R."/>
        </authorList>
    </citation>
    <scope>NUCLEOTIDE SEQUENCE</scope>
</reference>
<sequence length="1598" mass="181824">MSSSSCRFGNQCTDKNCMSIHPQRQTRGVNPKPDTYIEKYKSPECTFTHTKPKRIDDTNDNDDEGSDDSEQSSRSFLSVRQDEPISRIPCSNGLNCERIGCPFDHCSSTVRMLSRPQDKSVHRVTECRHGSECTRKDCYFNHPSSSVRAVSRTRDGSTTRTTECRRGSACTRERPRNEPVSALKPTTLASALKLPIARPNVTEKVIRAERKQNTHIRPMTTDSWSLRLGTDVDDLLRNHDELIKNCQEKSEDLEQNPLLDEMKAQRDEFCREANKIQAELNSGRNFEQTNARLTREMRRLQAHLPIYARRTSILNEIKKNQVVVLKADTGSGKSTQLIQYIHDSGLAKNGEALIPILEKYEIINILGYIVCTQPRKLACRTLAARVAEEYGCQIGEEVGYQVGNNRKLLTSTMMRFVTDTLFLNEHIRDPLLQQYSIVIVDEAHERKVDTDLVFGIMKQCLRRRKDLKLIVMSATLDMSLLNTYFSPQFTVSLIEVSGRTFPIEDEYLDDDPESYVLTAVAKAFEIHQSNQPGDILVFLTGPEEIDQAINELKPKLMKEFNPARVLPLHGKLTDDNSAKVFEKCPDERKIIFSTNVAETSVTIDGVKHVIDSGMVKEKMWDEKRKMQILKIGYVTKSSVKQRRGRAGRTSSGKCYHLYTLETYESLEECPCAEVLCTQPSMAVLKLKRLGIENVETFEWLESPSKLSIQEAIQSLKWLQALDERTGELTNVGRRIADMAVNPMLATMLLKAEQLGCLNHALILGGMLTVTQNLWWRGIDDKSRQLATEARAKFIHKLSDHLTLVNVYLKWNAVDDVEQLEWCNENYLNAKAMKRASDFIRETSSLFNIEAVQNADLTVEISAKLLHCVCTGYFQNLGVSNGPIKAGYRLTSQASNSALTTIARVSFTSELTFEQDQAPKFVVFDELIHINGRNIITIMSSIDINWLKTVSQYWYQHMNIAHLQNLHYENYTFDNIGVVLLIAVVGKRGCKLSKLEENIQGLIEADYNRLKLTVWAERTKLPQAQQYIEQVINQEREKLITEVEEIQMVGTTRLLMGTGGKIELILIKDEFVKVVISKLPSTTTENDVKALCERLNTGKIRNINIIAQSNDGTSVVIVFYMVKDARASIDKLGGYIIGGRTITASPAYLKTSAHSSKQNCQLKLVWYLTESKCSGKIYFSDEQSALYAQGSLQDLPYKCQYQFVSSLPTLKVVYYIQPCSGTAILKFETRDQASHAIDTMTNQGHKCVRSKYEEKSMFVSGLADTIDDEDIRNTFRECPGLLDITVHRKKNGQLHNISLTAKDQIRALFNHYESFQDETIFIQSRQGKVEALLQFKNPMDMKSAIDELNEKPGLIGLGKVYLSEQKPKKSMTNDEHILKVSNLEPEIDEVELEKMLKARKLFDNVTSMIVYRKQLNEKADQIDENNDEEEFQKDFIIQEEENFNHQIQMSQLKSLFSTNQLQCPPDIQVHPPTVDGKVRAVIAFQNPQDVTTTVSLLDVNNLLALFNTATKVRIIPQIDHVVFLHSALAKAIPDKINRTITFIRETMPDVNIKKKVTANDTVKIFINSMDIRHITHARLEFDKLMKGREFLFDDPTWVN</sequence>
<dbReference type="InterPro" id="IPR027417">
    <property type="entry name" value="P-loop_NTPase"/>
</dbReference>
<dbReference type="InterPro" id="IPR012677">
    <property type="entry name" value="Nucleotide-bd_a/b_plait_sf"/>
</dbReference>
<feature type="domain" description="RRM" evidence="10">
    <location>
        <begin position="1071"/>
        <end position="1148"/>
    </location>
</feature>
<evidence type="ECO:0000259" key="10">
    <source>
        <dbReference type="PROSITE" id="PS50102"/>
    </source>
</evidence>
<dbReference type="SMART" id="SM00487">
    <property type="entry name" value="DEXDc"/>
    <property type="match status" value="1"/>
</dbReference>
<dbReference type="SUPFAM" id="SSF54928">
    <property type="entry name" value="RNA-binding domain, RBD"/>
    <property type="match status" value="2"/>
</dbReference>
<dbReference type="InterPro" id="IPR000504">
    <property type="entry name" value="RRM_dom"/>
</dbReference>
<dbReference type="GO" id="GO:0003724">
    <property type="term" value="F:RNA helicase activity"/>
    <property type="evidence" value="ECO:0007669"/>
    <property type="project" value="UniProtKB-EC"/>
</dbReference>
<keyword evidence="8" id="KW-0175">Coiled coil</keyword>
<feature type="domain" description="RRM" evidence="10">
    <location>
        <begin position="1254"/>
        <end position="1348"/>
    </location>
</feature>
<keyword evidence="2" id="KW-0547">Nucleotide-binding</keyword>
<feature type="coiled-coil region" evidence="8">
    <location>
        <begin position="232"/>
        <end position="303"/>
    </location>
</feature>
<organism evidence="14 15">
    <name type="scientific">Didymodactylos carnosus</name>
    <dbReference type="NCBI Taxonomy" id="1234261"/>
    <lineage>
        <taxon>Eukaryota</taxon>
        <taxon>Metazoa</taxon>
        <taxon>Spiralia</taxon>
        <taxon>Gnathifera</taxon>
        <taxon>Rotifera</taxon>
        <taxon>Eurotatoria</taxon>
        <taxon>Bdelloidea</taxon>
        <taxon>Philodinida</taxon>
        <taxon>Philodinidae</taxon>
        <taxon>Didymodactylos</taxon>
    </lineage>
</organism>
<dbReference type="PROSITE" id="PS00690">
    <property type="entry name" value="DEAH_ATP_HELICASE"/>
    <property type="match status" value="1"/>
</dbReference>
<dbReference type="PANTHER" id="PTHR18934">
    <property type="entry name" value="ATP-DEPENDENT RNA HELICASE"/>
    <property type="match status" value="1"/>
</dbReference>
<dbReference type="InterPro" id="IPR011545">
    <property type="entry name" value="DEAD/DEAH_box_helicase_dom"/>
</dbReference>
<feature type="domain" description="Helicase C-terminal" evidence="12">
    <location>
        <begin position="519"/>
        <end position="690"/>
    </location>
</feature>
<dbReference type="GO" id="GO:0003723">
    <property type="term" value="F:RNA binding"/>
    <property type="evidence" value="ECO:0007669"/>
    <property type="project" value="UniProtKB-UniRule"/>
</dbReference>
<feature type="compositionally biased region" description="Acidic residues" evidence="9">
    <location>
        <begin position="58"/>
        <end position="70"/>
    </location>
</feature>
<dbReference type="InterPro" id="IPR002464">
    <property type="entry name" value="DNA/RNA_helicase_DEAH_CS"/>
</dbReference>
<gene>
    <name evidence="13" type="ORF">OVA965_LOCUS5003</name>
    <name evidence="14" type="ORF">TMI583_LOCUS5001</name>
</gene>
<dbReference type="Proteomes" id="UP000677228">
    <property type="component" value="Unassembled WGS sequence"/>
</dbReference>
<accession>A0A8S2H3J6</accession>
<evidence type="ECO:0000256" key="3">
    <source>
        <dbReference type="ARBA" id="ARBA00022801"/>
    </source>
</evidence>
<evidence type="ECO:0000256" key="2">
    <source>
        <dbReference type="ARBA" id="ARBA00022741"/>
    </source>
</evidence>
<dbReference type="PANTHER" id="PTHR18934:SF91">
    <property type="entry name" value="PRE-MRNA-SPLICING FACTOR ATP-DEPENDENT RNA HELICASE PRP16"/>
    <property type="match status" value="1"/>
</dbReference>
<protein>
    <recommendedName>
        <fullName evidence="1">RNA helicase</fullName>
        <ecNumber evidence="1">3.6.4.13</ecNumber>
    </recommendedName>
</protein>
<dbReference type="InterPro" id="IPR048333">
    <property type="entry name" value="HA2_WH"/>
</dbReference>
<dbReference type="SMART" id="SM00490">
    <property type="entry name" value="HELICc"/>
    <property type="match status" value="1"/>
</dbReference>
<dbReference type="SMART" id="SM00360">
    <property type="entry name" value="RRM"/>
    <property type="match status" value="2"/>
</dbReference>
<dbReference type="PROSITE" id="PS50102">
    <property type="entry name" value="RRM"/>
    <property type="match status" value="2"/>
</dbReference>
<evidence type="ECO:0000256" key="8">
    <source>
        <dbReference type="SAM" id="Coils"/>
    </source>
</evidence>
<dbReference type="Gene3D" id="1.20.120.1080">
    <property type="match status" value="1"/>
</dbReference>
<dbReference type="GO" id="GO:0005524">
    <property type="term" value="F:ATP binding"/>
    <property type="evidence" value="ECO:0007669"/>
    <property type="project" value="UniProtKB-KW"/>
</dbReference>
<evidence type="ECO:0000256" key="1">
    <source>
        <dbReference type="ARBA" id="ARBA00012552"/>
    </source>
</evidence>
<dbReference type="Pfam" id="PF04408">
    <property type="entry name" value="WHD_HA2"/>
    <property type="match status" value="1"/>
</dbReference>
<dbReference type="Pfam" id="PF00271">
    <property type="entry name" value="Helicase_C"/>
    <property type="match status" value="1"/>
</dbReference>
<evidence type="ECO:0000256" key="4">
    <source>
        <dbReference type="ARBA" id="ARBA00022806"/>
    </source>
</evidence>
<dbReference type="PROSITE" id="PS51194">
    <property type="entry name" value="HELICASE_CTER"/>
    <property type="match status" value="1"/>
</dbReference>
<dbReference type="CDD" id="cd18791">
    <property type="entry name" value="SF2_C_RHA"/>
    <property type="match status" value="1"/>
</dbReference>
<feature type="region of interest" description="Disordered" evidence="9">
    <location>
        <begin position="47"/>
        <end position="80"/>
    </location>
</feature>
<dbReference type="SUPFAM" id="SSF52540">
    <property type="entry name" value="P-loop containing nucleoside triphosphate hydrolases"/>
    <property type="match status" value="1"/>
</dbReference>
<dbReference type="EC" id="3.6.4.13" evidence="1"/>
<dbReference type="EMBL" id="CAJOBA010001365">
    <property type="protein sequence ID" value="CAF3591823.1"/>
    <property type="molecule type" value="Genomic_DNA"/>
</dbReference>
<dbReference type="InterPro" id="IPR014001">
    <property type="entry name" value="Helicase_ATP-bd"/>
</dbReference>
<dbReference type="InterPro" id="IPR001650">
    <property type="entry name" value="Helicase_C-like"/>
</dbReference>
<keyword evidence="5" id="KW-0067">ATP-binding</keyword>
<feature type="non-terminal residue" evidence="14">
    <location>
        <position position="1598"/>
    </location>
</feature>
<dbReference type="Pfam" id="PF00076">
    <property type="entry name" value="RRM_1"/>
    <property type="match status" value="1"/>
</dbReference>
<dbReference type="GO" id="GO:0016787">
    <property type="term" value="F:hydrolase activity"/>
    <property type="evidence" value="ECO:0007669"/>
    <property type="project" value="UniProtKB-KW"/>
</dbReference>
<comment type="similarity">
    <text evidence="6">Belongs to the DEAD box helicase family. DEAH subfamily. PRP16 sub-subfamily.</text>
</comment>
<evidence type="ECO:0000259" key="12">
    <source>
        <dbReference type="PROSITE" id="PS51194"/>
    </source>
</evidence>
<evidence type="ECO:0000256" key="5">
    <source>
        <dbReference type="ARBA" id="ARBA00022840"/>
    </source>
</evidence>
<evidence type="ECO:0000256" key="7">
    <source>
        <dbReference type="PROSITE-ProRule" id="PRU00176"/>
    </source>
</evidence>
<keyword evidence="7" id="KW-0694">RNA-binding</keyword>
<dbReference type="SMART" id="SM00847">
    <property type="entry name" value="HA2"/>
    <property type="match status" value="1"/>
</dbReference>
<evidence type="ECO:0000313" key="13">
    <source>
        <dbReference type="EMBL" id="CAF0808067.1"/>
    </source>
</evidence>
<dbReference type="Gene3D" id="3.40.50.300">
    <property type="entry name" value="P-loop containing nucleotide triphosphate hydrolases"/>
    <property type="match status" value="2"/>
</dbReference>
<dbReference type="Proteomes" id="UP000682733">
    <property type="component" value="Unassembled WGS sequence"/>
</dbReference>
<dbReference type="Pfam" id="PF21010">
    <property type="entry name" value="HA2_C"/>
    <property type="match status" value="1"/>
</dbReference>
<proteinExistence type="inferred from homology"/>
<evidence type="ECO:0000313" key="15">
    <source>
        <dbReference type="Proteomes" id="UP000682733"/>
    </source>
</evidence>
<dbReference type="Gene3D" id="4.10.1000.40">
    <property type="match status" value="1"/>
</dbReference>
<dbReference type="EMBL" id="CAJNOK010001365">
    <property type="protein sequence ID" value="CAF0808067.1"/>
    <property type="molecule type" value="Genomic_DNA"/>
</dbReference>
<evidence type="ECO:0000259" key="11">
    <source>
        <dbReference type="PROSITE" id="PS51192"/>
    </source>
</evidence>
<evidence type="ECO:0000313" key="14">
    <source>
        <dbReference type="EMBL" id="CAF3591823.1"/>
    </source>
</evidence>
<evidence type="ECO:0000256" key="6">
    <source>
        <dbReference type="ARBA" id="ARBA00038040"/>
    </source>
</evidence>
<dbReference type="InterPro" id="IPR007502">
    <property type="entry name" value="Helicase-assoc_dom"/>
</dbReference>
<dbReference type="Pfam" id="PF00270">
    <property type="entry name" value="DEAD"/>
    <property type="match status" value="1"/>
</dbReference>
<dbReference type="CDD" id="cd00590">
    <property type="entry name" value="RRM_SF"/>
    <property type="match status" value="2"/>
</dbReference>
<dbReference type="PROSITE" id="PS51192">
    <property type="entry name" value="HELICASE_ATP_BIND_1"/>
    <property type="match status" value="1"/>
</dbReference>